<evidence type="ECO:0000256" key="1">
    <source>
        <dbReference type="SAM" id="Phobius"/>
    </source>
</evidence>
<sequence>MSEYSISEWFVKTEARYIDLVLILSLFITSFVVRLILDKNPTLIDQLSLSLPVNVAYIFLFLTHFTNREITFLDDLFSFLMHLQGRRIK</sequence>
<proteinExistence type="predicted"/>
<gene>
    <name evidence="2" type="ORF">EHQ58_10340</name>
</gene>
<keyword evidence="3" id="KW-1185">Reference proteome</keyword>
<dbReference type="EMBL" id="RQGD01000033">
    <property type="protein sequence ID" value="TGL58531.1"/>
    <property type="molecule type" value="Genomic_DNA"/>
</dbReference>
<evidence type="ECO:0000313" key="2">
    <source>
        <dbReference type="EMBL" id="TGL58531.1"/>
    </source>
</evidence>
<keyword evidence="1" id="KW-1133">Transmembrane helix</keyword>
<dbReference type="AlphaFoldDB" id="A0A4R9K0I8"/>
<dbReference type="RefSeq" id="WP_135623831.1">
    <property type="nucleotide sequence ID" value="NZ_RQGD01000033.1"/>
</dbReference>
<reference evidence="2" key="1">
    <citation type="journal article" date="2019" name="PLoS Negl. Trop. Dis.">
        <title>Revisiting the worldwide diversity of Leptospira species in the environment.</title>
        <authorList>
            <person name="Vincent A.T."/>
            <person name="Schiettekatte O."/>
            <person name="Bourhy P."/>
            <person name="Veyrier F.J."/>
            <person name="Picardeau M."/>
        </authorList>
    </citation>
    <scope>NUCLEOTIDE SEQUENCE [LARGE SCALE GENOMIC DNA]</scope>
    <source>
        <strain evidence="2">201702476</strain>
    </source>
</reference>
<evidence type="ECO:0000313" key="3">
    <source>
        <dbReference type="Proteomes" id="UP000297693"/>
    </source>
</evidence>
<keyword evidence="1" id="KW-0812">Transmembrane</keyword>
<dbReference type="Proteomes" id="UP000297693">
    <property type="component" value="Unassembled WGS sequence"/>
</dbReference>
<organism evidence="2 3">
    <name type="scientific">Leptospira ognonensis</name>
    <dbReference type="NCBI Taxonomy" id="2484945"/>
    <lineage>
        <taxon>Bacteria</taxon>
        <taxon>Pseudomonadati</taxon>
        <taxon>Spirochaetota</taxon>
        <taxon>Spirochaetia</taxon>
        <taxon>Leptospirales</taxon>
        <taxon>Leptospiraceae</taxon>
        <taxon>Leptospira</taxon>
    </lineage>
</organism>
<feature type="transmembrane region" description="Helical" evidence="1">
    <location>
        <begin position="20"/>
        <end position="37"/>
    </location>
</feature>
<accession>A0A4R9K0I8</accession>
<keyword evidence="1" id="KW-0472">Membrane</keyword>
<name>A0A4R9K0I8_9LEPT</name>
<feature type="transmembrane region" description="Helical" evidence="1">
    <location>
        <begin position="49"/>
        <end position="66"/>
    </location>
</feature>
<protein>
    <submittedName>
        <fullName evidence="2">Uncharacterized protein</fullName>
    </submittedName>
</protein>
<comment type="caution">
    <text evidence="2">The sequence shown here is derived from an EMBL/GenBank/DDBJ whole genome shotgun (WGS) entry which is preliminary data.</text>
</comment>